<evidence type="ECO:0000256" key="2">
    <source>
        <dbReference type="ARBA" id="ARBA00022840"/>
    </source>
</evidence>
<dbReference type="Pfam" id="PF00488">
    <property type="entry name" value="MutS_V"/>
    <property type="match status" value="1"/>
</dbReference>
<dbReference type="SUPFAM" id="SSF52540">
    <property type="entry name" value="P-loop containing nucleoside triphosphate hydrolases"/>
    <property type="match status" value="1"/>
</dbReference>
<evidence type="ECO:0000313" key="5">
    <source>
        <dbReference type="EMBL" id="TRY63588.1"/>
    </source>
</evidence>
<keyword evidence="3" id="KW-0238">DNA-binding</keyword>
<dbReference type="PROSITE" id="PS00486">
    <property type="entry name" value="DNA_MISMATCH_REPAIR_2"/>
    <property type="match status" value="1"/>
</dbReference>
<dbReference type="SMART" id="SM00534">
    <property type="entry name" value="MUTSac"/>
    <property type="match status" value="1"/>
</dbReference>
<evidence type="ECO:0000256" key="1">
    <source>
        <dbReference type="ARBA" id="ARBA00022741"/>
    </source>
</evidence>
<dbReference type="GO" id="GO:0006312">
    <property type="term" value="P:mitotic recombination"/>
    <property type="evidence" value="ECO:0007669"/>
    <property type="project" value="TreeGrafter"/>
</dbReference>
<sequence length="271" mass="30321">ACLLLKLDTNKFGCLSLALHEEALYKHDSLLLLKQNSKKYCPKLEPCIKNGKYSIFKNCILRNDNNNPFLSVGGKSTFLKSIGVVVLLAQMGCFVPCSFAQIYPVDNILVRIGAGDNQSEGISTFMNEMINMKEILDVASQRSLILVDELGRGTSTQDGFGLAWAISEHIATRLMAPCVIATHFHELCSLSDIHSSSFNMHCTALIQDQRFLLLYKIKHGKSSQSYGIQIAELAQFPTEVISKAKSYLRDFEQEPSECNEIYSRVKSRRNV</sequence>
<feature type="non-terminal residue" evidence="5">
    <location>
        <position position="1"/>
    </location>
</feature>
<keyword evidence="2" id="KW-0067">ATP-binding</keyword>
<dbReference type="GO" id="GO:0006298">
    <property type="term" value="P:mismatch repair"/>
    <property type="evidence" value="ECO:0007669"/>
    <property type="project" value="InterPro"/>
</dbReference>
<dbReference type="GO" id="GO:0005524">
    <property type="term" value="F:ATP binding"/>
    <property type="evidence" value="ECO:0007669"/>
    <property type="project" value="UniProtKB-KW"/>
</dbReference>
<dbReference type="GO" id="GO:0140664">
    <property type="term" value="F:ATP-dependent DNA damage sensor activity"/>
    <property type="evidence" value="ECO:0007669"/>
    <property type="project" value="InterPro"/>
</dbReference>
<dbReference type="InterPro" id="IPR027417">
    <property type="entry name" value="P-loop_NTPase"/>
</dbReference>
<reference evidence="5 6" key="1">
    <citation type="journal article" date="2018" name="Nat. Ecol. Evol.">
        <title>Genomic signatures of mitonuclear coevolution across populations of Tigriopus californicus.</title>
        <authorList>
            <person name="Barreto F.S."/>
            <person name="Watson E.T."/>
            <person name="Lima T.G."/>
            <person name="Willett C.S."/>
            <person name="Edmands S."/>
            <person name="Li W."/>
            <person name="Burton R.S."/>
        </authorList>
    </citation>
    <scope>NUCLEOTIDE SEQUENCE [LARGE SCALE GENOMIC DNA]</scope>
    <source>
        <strain evidence="5 6">San Diego</strain>
    </source>
</reference>
<comment type="caution">
    <text evidence="5">The sequence shown here is derived from an EMBL/GenBank/DDBJ whole genome shotgun (WGS) entry which is preliminary data.</text>
</comment>
<dbReference type="PANTHER" id="PTHR11361:SF35">
    <property type="entry name" value="DNA MISMATCH REPAIR PROTEIN MSH2"/>
    <property type="match status" value="1"/>
</dbReference>
<dbReference type="Gene3D" id="3.40.50.300">
    <property type="entry name" value="P-loop containing nucleotide triphosphate hydrolases"/>
    <property type="match status" value="1"/>
</dbReference>
<gene>
    <name evidence="5" type="ORF">TCAL_12582</name>
</gene>
<protein>
    <recommendedName>
        <fullName evidence="4">DNA mismatch repair proteins mutS family domain-containing protein</fullName>
    </recommendedName>
</protein>
<dbReference type="InterPro" id="IPR045076">
    <property type="entry name" value="MutS"/>
</dbReference>
<dbReference type="GO" id="GO:0030983">
    <property type="term" value="F:mismatched DNA binding"/>
    <property type="evidence" value="ECO:0007669"/>
    <property type="project" value="InterPro"/>
</dbReference>
<feature type="domain" description="DNA mismatch repair proteins mutS family" evidence="4">
    <location>
        <begin position="143"/>
        <end position="159"/>
    </location>
</feature>
<evidence type="ECO:0000259" key="4">
    <source>
        <dbReference type="PROSITE" id="PS00486"/>
    </source>
</evidence>
<proteinExistence type="predicted"/>
<evidence type="ECO:0000313" key="6">
    <source>
        <dbReference type="Proteomes" id="UP000318571"/>
    </source>
</evidence>
<dbReference type="GO" id="GO:0032301">
    <property type="term" value="C:MutSalpha complex"/>
    <property type="evidence" value="ECO:0007669"/>
    <property type="project" value="TreeGrafter"/>
</dbReference>
<dbReference type="PANTHER" id="PTHR11361">
    <property type="entry name" value="DNA MISMATCH REPAIR PROTEIN MUTS FAMILY MEMBER"/>
    <property type="match status" value="1"/>
</dbReference>
<dbReference type="EMBL" id="VCGU01000458">
    <property type="protein sequence ID" value="TRY63588.1"/>
    <property type="molecule type" value="Genomic_DNA"/>
</dbReference>
<organism evidence="5 6">
    <name type="scientific">Tigriopus californicus</name>
    <name type="common">Marine copepod</name>
    <dbReference type="NCBI Taxonomy" id="6832"/>
    <lineage>
        <taxon>Eukaryota</taxon>
        <taxon>Metazoa</taxon>
        <taxon>Ecdysozoa</taxon>
        <taxon>Arthropoda</taxon>
        <taxon>Crustacea</taxon>
        <taxon>Multicrustacea</taxon>
        <taxon>Hexanauplia</taxon>
        <taxon>Copepoda</taxon>
        <taxon>Harpacticoida</taxon>
        <taxon>Harpacticidae</taxon>
        <taxon>Tigriopus</taxon>
    </lineage>
</organism>
<dbReference type="STRING" id="6832.A0A553NDV1"/>
<dbReference type="InterPro" id="IPR000432">
    <property type="entry name" value="DNA_mismatch_repair_MutS_C"/>
</dbReference>
<keyword evidence="6" id="KW-1185">Reference proteome</keyword>
<keyword evidence="1" id="KW-0547">Nucleotide-binding</keyword>
<dbReference type="OMA" id="SHACHIA"/>
<name>A0A553NDV1_TIGCA</name>
<dbReference type="Proteomes" id="UP000318571">
    <property type="component" value="Chromosome 10"/>
</dbReference>
<accession>A0A553NDV1</accession>
<dbReference type="AlphaFoldDB" id="A0A553NDV1"/>
<evidence type="ECO:0000256" key="3">
    <source>
        <dbReference type="ARBA" id="ARBA00023125"/>
    </source>
</evidence>